<dbReference type="PANTHER" id="PTHR40448">
    <property type="entry name" value="TWO-COMPONENT SENSOR HISTIDINE KINASE"/>
    <property type="match status" value="1"/>
</dbReference>
<reference evidence="2 3" key="1">
    <citation type="submission" date="2024-03" db="EMBL/GenBank/DDBJ databases">
        <title>Human intestinal bacterial collection.</title>
        <authorList>
            <person name="Pauvert C."/>
            <person name="Hitch T.C.A."/>
            <person name="Clavel T."/>
        </authorList>
    </citation>
    <scope>NUCLEOTIDE SEQUENCE [LARGE SCALE GENOMIC DNA]</scope>
    <source>
        <strain evidence="2 3">CLA-SR-H021</strain>
    </source>
</reference>
<evidence type="ECO:0000259" key="1">
    <source>
        <dbReference type="Pfam" id="PF14501"/>
    </source>
</evidence>
<accession>A0ABV1D3R9</accession>
<dbReference type="Proteomes" id="UP001454086">
    <property type="component" value="Unassembled WGS sequence"/>
</dbReference>
<dbReference type="GO" id="GO:0005524">
    <property type="term" value="F:ATP binding"/>
    <property type="evidence" value="ECO:0007669"/>
    <property type="project" value="UniProtKB-KW"/>
</dbReference>
<keyword evidence="3" id="KW-1185">Reference proteome</keyword>
<feature type="domain" description="Sensor histidine kinase NatK-like C-terminal" evidence="1">
    <location>
        <begin position="323"/>
        <end position="432"/>
    </location>
</feature>
<protein>
    <submittedName>
        <fullName evidence="2">ATP-binding protein</fullName>
    </submittedName>
</protein>
<gene>
    <name evidence="2" type="ORF">WMQ36_06515</name>
</gene>
<evidence type="ECO:0000313" key="3">
    <source>
        <dbReference type="Proteomes" id="UP001454086"/>
    </source>
</evidence>
<evidence type="ECO:0000313" key="2">
    <source>
        <dbReference type="EMBL" id="MEQ2424620.1"/>
    </source>
</evidence>
<dbReference type="EMBL" id="JBBMFM010000015">
    <property type="protein sequence ID" value="MEQ2424620.1"/>
    <property type="molecule type" value="Genomic_DNA"/>
</dbReference>
<dbReference type="PANTHER" id="PTHR40448:SF1">
    <property type="entry name" value="TWO-COMPONENT SENSOR HISTIDINE KINASE"/>
    <property type="match status" value="1"/>
</dbReference>
<name>A0ABV1D3R9_9FIRM</name>
<dbReference type="RefSeq" id="WP_008724139.1">
    <property type="nucleotide sequence ID" value="NZ_JBBMFM010000015.1"/>
</dbReference>
<dbReference type="CDD" id="cd16935">
    <property type="entry name" value="HATPase_AgrC-ComD-like"/>
    <property type="match status" value="1"/>
</dbReference>
<keyword evidence="2" id="KW-0067">ATP-binding</keyword>
<sequence>MNNWYEALEIFSDFIEAWLCYHFIGIFLPDRVRGRLPFFLLSLTLVCSVKAMDTYGIDPLISTLWFVFFICMTTVVLFQVDLFYAVSLVSFYFLCLYIINFFCMSVMGVIAGNRQFAGFILNQLSLWRCAYIAVDKAMLFCFSFLAGRAFRKTTFYNPKMIFTVSLFGILGVGFLSLFTLQEISVLTLFSWGLCLVILLCLCLLMLIYANYVKERELRGILEFKDQLVRQEYEMVKQMQKEQETLSHNMKNHLLVLDGMLAEDNAKGARAYIGQLSAPLEHLTPSVWTGTPTLDVLLNHARNRCAQADIRFTVQADAMDLHPMEDQDICSLFANLLDNAYEAASHVGAAAYAGSGQPPWIHVKIRRMKEMLFIDISNSATHAPCKKDGRLISVKRDSALHGIGLNSASMSAARYGGHLEYEYKDHVFSVRVSFLGGIRLHSSND</sequence>
<dbReference type="InterPro" id="IPR032834">
    <property type="entry name" value="NatK-like_C"/>
</dbReference>
<organism evidence="2 3">
    <name type="scientific">Enterocloster hominis</name>
    <name type="common">ex Hitch et al. 2024</name>
    <dbReference type="NCBI Taxonomy" id="1917870"/>
    <lineage>
        <taxon>Bacteria</taxon>
        <taxon>Bacillati</taxon>
        <taxon>Bacillota</taxon>
        <taxon>Clostridia</taxon>
        <taxon>Lachnospirales</taxon>
        <taxon>Lachnospiraceae</taxon>
        <taxon>Enterocloster</taxon>
    </lineage>
</organism>
<comment type="caution">
    <text evidence="2">The sequence shown here is derived from an EMBL/GenBank/DDBJ whole genome shotgun (WGS) entry which is preliminary data.</text>
</comment>
<dbReference type="Gene3D" id="3.30.565.10">
    <property type="entry name" value="Histidine kinase-like ATPase, C-terminal domain"/>
    <property type="match status" value="1"/>
</dbReference>
<dbReference type="Pfam" id="PF14501">
    <property type="entry name" value="HATPase_c_5"/>
    <property type="match status" value="1"/>
</dbReference>
<keyword evidence="2" id="KW-0547">Nucleotide-binding</keyword>
<dbReference type="SUPFAM" id="SSF55874">
    <property type="entry name" value="ATPase domain of HSP90 chaperone/DNA topoisomerase II/histidine kinase"/>
    <property type="match status" value="1"/>
</dbReference>
<dbReference type="InterPro" id="IPR036890">
    <property type="entry name" value="HATPase_C_sf"/>
</dbReference>
<proteinExistence type="predicted"/>